<keyword evidence="6 14" id="KW-0418">Kinase</keyword>
<keyword evidence="8" id="KW-0067">ATP-binding</keyword>
<dbReference type="GO" id="GO:0004371">
    <property type="term" value="F:glycerone kinase activity"/>
    <property type="evidence" value="ECO:0007669"/>
    <property type="project" value="InterPro"/>
</dbReference>
<dbReference type="GO" id="GO:0019563">
    <property type="term" value="P:glycerol catabolic process"/>
    <property type="evidence" value="ECO:0007669"/>
    <property type="project" value="TreeGrafter"/>
</dbReference>
<evidence type="ECO:0000256" key="2">
    <source>
        <dbReference type="ARBA" id="ARBA00004745"/>
    </source>
</evidence>
<evidence type="ECO:0000256" key="3">
    <source>
        <dbReference type="ARBA" id="ARBA00012095"/>
    </source>
</evidence>
<accession>A0A2C1L8W7</accession>
<comment type="catalytic activity">
    <reaction evidence="1">
        <text>dihydroxyacetone + phosphoenolpyruvate = dihydroxyacetone phosphate + pyruvate</text>
        <dbReference type="Rhea" id="RHEA:18381"/>
        <dbReference type="ChEBI" id="CHEBI:15361"/>
        <dbReference type="ChEBI" id="CHEBI:16016"/>
        <dbReference type="ChEBI" id="CHEBI:57642"/>
        <dbReference type="ChEBI" id="CHEBI:58702"/>
        <dbReference type="EC" id="2.7.1.121"/>
    </reaction>
</comment>
<comment type="function">
    <text evidence="11">Dihydroxyacetone binding subunit of the dihydroxyacetone kinase, which is responsible for the phosphoenolpyruvate (PEP)-dependent phosphorylation of dihydroxyacetone via a phosphoryl group transfer from DhaL-ATP.</text>
</comment>
<comment type="function">
    <text evidence="10">ADP-binding subunit of the dihydroxyacetone kinase, which is responsible for the phosphoenolpyruvate (PEP)-dependent phosphorylation of dihydroxyacetone. DhaL-ADP is converted to DhaL-ATP via a phosphoryl group transfer from DhaM and transmits it to dihydroxyacetone binds to DhaK.</text>
</comment>
<evidence type="ECO:0000256" key="8">
    <source>
        <dbReference type="ARBA" id="ARBA00022840"/>
    </source>
</evidence>
<dbReference type="GO" id="GO:0005829">
    <property type="term" value="C:cytosol"/>
    <property type="evidence" value="ECO:0007669"/>
    <property type="project" value="TreeGrafter"/>
</dbReference>
<dbReference type="AlphaFoldDB" id="A0A2C1L8W7"/>
<evidence type="ECO:0000256" key="1">
    <source>
        <dbReference type="ARBA" id="ARBA00001113"/>
    </source>
</evidence>
<evidence type="ECO:0000256" key="9">
    <source>
        <dbReference type="ARBA" id="ARBA00046577"/>
    </source>
</evidence>
<dbReference type="SMART" id="SM01120">
    <property type="entry name" value="Dak2"/>
    <property type="match status" value="1"/>
</dbReference>
<gene>
    <name evidence="14" type="ORF">COD19_13600</name>
</gene>
<organism evidence="14 15">
    <name type="scientific">Bacillus cereus</name>
    <dbReference type="NCBI Taxonomy" id="1396"/>
    <lineage>
        <taxon>Bacteria</taxon>
        <taxon>Bacillati</taxon>
        <taxon>Bacillota</taxon>
        <taxon>Bacilli</taxon>
        <taxon>Bacillales</taxon>
        <taxon>Bacillaceae</taxon>
        <taxon>Bacillus</taxon>
        <taxon>Bacillus cereus group</taxon>
    </lineage>
</organism>
<dbReference type="GO" id="GO:0047324">
    <property type="term" value="F:phosphoenolpyruvate-glycerone phosphotransferase activity"/>
    <property type="evidence" value="ECO:0007669"/>
    <property type="project" value="UniProtKB-EC"/>
</dbReference>
<evidence type="ECO:0000313" key="15">
    <source>
        <dbReference type="Proteomes" id="UP000225766"/>
    </source>
</evidence>
<evidence type="ECO:0000256" key="11">
    <source>
        <dbReference type="ARBA" id="ARBA00057414"/>
    </source>
</evidence>
<dbReference type="NCBIfam" id="TIGR02363">
    <property type="entry name" value="dhaK1"/>
    <property type="match status" value="1"/>
</dbReference>
<dbReference type="FunFam" id="3.40.50.10440:FF:000001">
    <property type="entry name" value="Dihydroxyacetone kinase, DhaK subunit"/>
    <property type="match status" value="1"/>
</dbReference>
<evidence type="ECO:0000256" key="10">
    <source>
        <dbReference type="ARBA" id="ARBA00055771"/>
    </source>
</evidence>
<evidence type="ECO:0000256" key="7">
    <source>
        <dbReference type="ARBA" id="ARBA00022798"/>
    </source>
</evidence>
<dbReference type="Pfam" id="PF02734">
    <property type="entry name" value="Dak2"/>
    <property type="match status" value="1"/>
</dbReference>
<dbReference type="SUPFAM" id="SSF82549">
    <property type="entry name" value="DAK1/DegV-like"/>
    <property type="match status" value="1"/>
</dbReference>
<protein>
    <recommendedName>
        <fullName evidence="3">phosphoenolpyruvate--glycerone phosphotransferase</fullName>
        <ecNumber evidence="3">2.7.1.121</ecNumber>
    </recommendedName>
</protein>
<dbReference type="SUPFAM" id="SSF101473">
    <property type="entry name" value="DhaL-like"/>
    <property type="match status" value="1"/>
</dbReference>
<dbReference type="EMBL" id="NUMG01000016">
    <property type="protein sequence ID" value="PGU01326.1"/>
    <property type="molecule type" value="Genomic_DNA"/>
</dbReference>
<evidence type="ECO:0000256" key="4">
    <source>
        <dbReference type="ARBA" id="ARBA00022679"/>
    </source>
</evidence>
<evidence type="ECO:0000256" key="6">
    <source>
        <dbReference type="ARBA" id="ARBA00022777"/>
    </source>
</evidence>
<sequence>MKKIINKPETLVMEMCNGMVMAHPELELLKKYKVIKKKEMNENKVTLISGGGSGHEPAHAGLVGKGMLDAAVCGDVFASPSQIQVYQAIKETASKKGTLLIIKNYSGDIMNFKNGAHLATEDGIEVDYVKVDDDIAVEDSLYTVGRRGVAGVILVHKIAGAAAEAGMELGAVKAIAEKAAANVRTIGLALTSCTVPASGSPTFTLAEDEMEYGVGIHGEPGIKREKTMSADELANRMTNDLIKDLGVKDGEEIALLVNGFGGTPLQELYLFNNAVTRELAARNIKINRVFVGNYMTSIDMAGMSLTVMKLDDELKTLLSKECNTPAFKVDGPVESVEYVNVLEEVEEKEVSFELETAEEHAVIKNNVITLNNMMYLVDKMSDIIIKNEVPFCELDTHAGDGDFGMSVAKGFKQLKREWHSIVEQENVTIGSFLDGCSMIIMEHCGGASGPIWGGAFRAASKAAGEKRELTVKEFAEMLQGALQGIQSIGERSFGRGAVVGDKTLVDALAPCVDSWLASASNEEDMKTAFEKGAEAAVKGAEYTKEIVARMGRAGTVGERSLGYPDAGAHALGVIFTEIAGSLK</sequence>
<comment type="caution">
    <text evidence="14">The sequence shown here is derived from an EMBL/GenBank/DDBJ whole genome shotgun (WGS) entry which is preliminary data.</text>
</comment>
<dbReference type="PANTHER" id="PTHR28629">
    <property type="entry name" value="TRIOKINASE/FMN CYCLASE"/>
    <property type="match status" value="1"/>
</dbReference>
<keyword evidence="5" id="KW-0547">Nucleotide-binding</keyword>
<evidence type="ECO:0000256" key="5">
    <source>
        <dbReference type="ARBA" id="ARBA00022741"/>
    </source>
</evidence>
<comment type="pathway">
    <text evidence="2">Polyol metabolism; glycerol degradation.</text>
</comment>
<dbReference type="InterPro" id="IPR036117">
    <property type="entry name" value="DhaL_dom_sf"/>
</dbReference>
<dbReference type="InterPro" id="IPR050861">
    <property type="entry name" value="Dihydroxyacetone_Kinase"/>
</dbReference>
<dbReference type="Proteomes" id="UP000225766">
    <property type="component" value="Unassembled WGS sequence"/>
</dbReference>
<dbReference type="PANTHER" id="PTHR28629:SF4">
    <property type="entry name" value="TRIOKINASE_FMN CYCLASE"/>
    <property type="match status" value="1"/>
</dbReference>
<reference evidence="14 15" key="1">
    <citation type="submission" date="2017-09" db="EMBL/GenBank/DDBJ databases">
        <title>Large-scale bioinformatics analysis of Bacillus genomes uncovers conserved roles of natural products in bacterial physiology.</title>
        <authorList>
            <consortium name="Agbiome Team Llc"/>
            <person name="Bleich R.M."/>
            <person name="Grubbs K.J."/>
            <person name="Santa Maria K.C."/>
            <person name="Allen S.E."/>
            <person name="Farag S."/>
            <person name="Shank E.A."/>
            <person name="Bowers A."/>
        </authorList>
    </citation>
    <scope>NUCLEOTIDE SEQUENCE [LARGE SCALE GENOMIC DNA]</scope>
    <source>
        <strain evidence="14 15">AFS040105</strain>
    </source>
</reference>
<dbReference type="FunFam" id="3.30.1180.20:FF:000002">
    <property type="entry name" value="Dihydroxyacetone kinase subunit DhaK"/>
    <property type="match status" value="1"/>
</dbReference>
<keyword evidence="7" id="KW-0319">Glycerol metabolism</keyword>
<dbReference type="Gene3D" id="1.25.40.340">
    <property type="match status" value="1"/>
</dbReference>
<dbReference type="EC" id="2.7.1.121" evidence="3"/>
<dbReference type="GO" id="GO:0005524">
    <property type="term" value="F:ATP binding"/>
    <property type="evidence" value="ECO:0007669"/>
    <property type="project" value="UniProtKB-KW"/>
</dbReference>
<dbReference type="PROSITE" id="PS51481">
    <property type="entry name" value="DHAK"/>
    <property type="match status" value="1"/>
</dbReference>
<dbReference type="Gene3D" id="3.30.1180.20">
    <property type="entry name" value="Dihydroxyacetone kinase, domain 2"/>
    <property type="match status" value="1"/>
</dbReference>
<feature type="domain" description="DhaK" evidence="13">
    <location>
        <begin position="7"/>
        <end position="327"/>
    </location>
</feature>
<name>A0A2C1L8W7_BACCE</name>
<dbReference type="NCBIfam" id="NF011049">
    <property type="entry name" value="PRK14479.1"/>
    <property type="match status" value="1"/>
</dbReference>
<dbReference type="FunFam" id="1.25.40.340:FF:000002">
    <property type="entry name" value="Dihydroxyacetone kinase, L subunit"/>
    <property type="match status" value="1"/>
</dbReference>
<evidence type="ECO:0000259" key="12">
    <source>
        <dbReference type="PROSITE" id="PS51480"/>
    </source>
</evidence>
<feature type="domain" description="DhaL" evidence="12">
    <location>
        <begin position="371"/>
        <end position="580"/>
    </location>
</feature>
<comment type="subunit">
    <text evidence="9">Homodimer. The dihydroxyacetone kinase complex is composed of a homodimer of DhaM, a homodimer of DhaK and the subunit DhaL.</text>
</comment>
<evidence type="ECO:0000313" key="14">
    <source>
        <dbReference type="EMBL" id="PGU01326.1"/>
    </source>
</evidence>
<dbReference type="Pfam" id="PF02733">
    <property type="entry name" value="Dak1"/>
    <property type="match status" value="1"/>
</dbReference>
<proteinExistence type="predicted"/>
<dbReference type="InterPro" id="IPR012736">
    <property type="entry name" value="DhaK_1"/>
</dbReference>
<dbReference type="PROSITE" id="PS51480">
    <property type="entry name" value="DHAL"/>
    <property type="match status" value="1"/>
</dbReference>
<dbReference type="Gene3D" id="3.40.50.10440">
    <property type="entry name" value="Dihydroxyacetone kinase, domain 1"/>
    <property type="match status" value="1"/>
</dbReference>
<dbReference type="RefSeq" id="WP_098882686.1">
    <property type="nucleotide sequence ID" value="NZ_NUMG01000016.1"/>
</dbReference>
<dbReference type="InterPro" id="IPR004007">
    <property type="entry name" value="DhaL_dom"/>
</dbReference>
<keyword evidence="4" id="KW-0808">Transferase</keyword>
<evidence type="ECO:0000259" key="13">
    <source>
        <dbReference type="PROSITE" id="PS51481"/>
    </source>
</evidence>
<dbReference type="InterPro" id="IPR004006">
    <property type="entry name" value="DhaK_dom"/>
</dbReference>